<dbReference type="OrthoDB" id="2019015at2759"/>
<dbReference type="SUPFAM" id="SSF51905">
    <property type="entry name" value="FAD/NAD(P)-binding domain"/>
    <property type="match status" value="2"/>
</dbReference>
<dbReference type="InterPro" id="IPR050464">
    <property type="entry name" value="Zeta_carotene_desat/Oxidored"/>
</dbReference>
<dbReference type="EMBL" id="CVMT01000005">
    <property type="protein sequence ID" value="CRG88778.1"/>
    <property type="molecule type" value="Genomic_DNA"/>
</dbReference>
<organism evidence="1 2">
    <name type="scientific">Talaromyces islandicus</name>
    <name type="common">Penicillium islandicum</name>
    <dbReference type="NCBI Taxonomy" id="28573"/>
    <lineage>
        <taxon>Eukaryota</taxon>
        <taxon>Fungi</taxon>
        <taxon>Dikarya</taxon>
        <taxon>Ascomycota</taxon>
        <taxon>Pezizomycotina</taxon>
        <taxon>Eurotiomycetes</taxon>
        <taxon>Eurotiomycetidae</taxon>
        <taxon>Eurotiales</taxon>
        <taxon>Trichocomaceae</taxon>
        <taxon>Talaromyces</taxon>
        <taxon>Talaromyces sect. Islandici</taxon>
    </lineage>
</organism>
<evidence type="ECO:0000313" key="2">
    <source>
        <dbReference type="Proteomes" id="UP000054383"/>
    </source>
</evidence>
<dbReference type="Pfam" id="PF13450">
    <property type="entry name" value="NAD_binding_8"/>
    <property type="match status" value="1"/>
</dbReference>
<name>A0A0U1LZQ5_TALIS</name>
<gene>
    <name evidence="1" type="ORF">PISL3812_05813</name>
</gene>
<dbReference type="STRING" id="28573.A0A0U1LZQ5"/>
<dbReference type="PROSITE" id="PS51257">
    <property type="entry name" value="PROKAR_LIPOPROTEIN"/>
    <property type="match status" value="1"/>
</dbReference>
<dbReference type="PANTHER" id="PTHR42923:SF20">
    <property type="entry name" value="FLAVIN-CONTAINING AMINE OXIDASEDEHYDROGENASE"/>
    <property type="match status" value="1"/>
</dbReference>
<evidence type="ECO:0008006" key="3">
    <source>
        <dbReference type="Google" id="ProtNLM"/>
    </source>
</evidence>
<dbReference type="Gene3D" id="1.10.405.20">
    <property type="match status" value="1"/>
</dbReference>
<dbReference type="AlphaFoldDB" id="A0A0U1LZQ5"/>
<dbReference type="PANTHER" id="PTHR42923">
    <property type="entry name" value="PROTOPORPHYRINOGEN OXIDASE"/>
    <property type="match status" value="1"/>
</dbReference>
<sequence length="421" mass="48075">MASDQGKKRVAVIGGGSAGMSCAAALAQHPDKFSVILFEAAAHICGQAASIDIDESKHGASWLNDGVQGGSAIFRHTFGFFRRYGHEPQEVKLQASFGKRRDSFWTNVFPSHLVDELSQEIKKLGRVLKWIKYLLPILGLMPVKILLRLFRFSRDFSNKTVLPLLALPMYPVPSSERETEPEHFDELALCAQADDAKKLLGKHATWREKFILEGVRFYNDITVTHSDSKYFQSIFENRFQMALCADATTPSRKDQVLFATSEPQCRKDGWIGFQPMHFVHSFPSDPDKIEMGFDCTNYQHQFRSNIGEGNPPQEQDRHVFQTIFLNDQEKQLWMIDQIKEDKIIGKKWWHQWGHRWSHYLRVNMHEVACVSGIAAAYRLGATYDSDGFGEFAEDFFSKYLLLAHGVRYKPNKQSRCIGASL</sequence>
<accession>A0A0U1LZQ5</accession>
<proteinExistence type="predicted"/>
<reference evidence="1 2" key="1">
    <citation type="submission" date="2015-04" db="EMBL/GenBank/DDBJ databases">
        <authorList>
            <person name="Syromyatnikov M.Y."/>
            <person name="Popov V.N."/>
        </authorList>
    </citation>
    <scope>NUCLEOTIDE SEQUENCE [LARGE SCALE GENOMIC DNA]</scope>
    <source>
        <strain evidence="1">WF-38-12</strain>
    </source>
</reference>
<dbReference type="OMA" id="THWDSEY"/>
<dbReference type="InterPro" id="IPR036188">
    <property type="entry name" value="FAD/NAD-bd_sf"/>
</dbReference>
<evidence type="ECO:0000313" key="1">
    <source>
        <dbReference type="EMBL" id="CRG88778.1"/>
    </source>
</evidence>
<dbReference type="Gene3D" id="3.50.50.60">
    <property type="entry name" value="FAD/NAD(P)-binding domain"/>
    <property type="match status" value="1"/>
</dbReference>
<keyword evidence="2" id="KW-1185">Reference proteome</keyword>
<dbReference type="GO" id="GO:0016491">
    <property type="term" value="F:oxidoreductase activity"/>
    <property type="evidence" value="ECO:0007669"/>
    <property type="project" value="TreeGrafter"/>
</dbReference>
<dbReference type="Proteomes" id="UP000054383">
    <property type="component" value="Unassembled WGS sequence"/>
</dbReference>
<protein>
    <recommendedName>
        <fullName evidence="3">Amine oxidase domain-containing protein</fullName>
    </recommendedName>
</protein>